<evidence type="ECO:0000313" key="5">
    <source>
        <dbReference type="Proteomes" id="UP000094056"/>
    </source>
</evidence>
<feature type="domain" description="CBS" evidence="3">
    <location>
        <begin position="22"/>
        <end position="78"/>
    </location>
</feature>
<dbReference type="PANTHER" id="PTHR43080">
    <property type="entry name" value="CBS DOMAIN-CONTAINING PROTEIN CBSX3, MITOCHONDRIAL"/>
    <property type="match status" value="1"/>
</dbReference>
<comment type="caution">
    <text evidence="4">The sequence shown here is derived from an EMBL/GenBank/DDBJ whole genome shotgun (WGS) entry which is preliminary data.</text>
</comment>
<dbReference type="InterPro" id="IPR051257">
    <property type="entry name" value="Diverse_CBS-Domain"/>
</dbReference>
<dbReference type="Pfam" id="PF00571">
    <property type="entry name" value="CBS"/>
    <property type="match status" value="2"/>
</dbReference>
<dbReference type="SUPFAM" id="SSF54631">
    <property type="entry name" value="CBS-domain pair"/>
    <property type="match status" value="1"/>
</dbReference>
<accession>A0A1E3XGP6</accession>
<protein>
    <submittedName>
        <fullName evidence="4">Signal transduction protein</fullName>
    </submittedName>
</protein>
<dbReference type="Proteomes" id="UP000094056">
    <property type="component" value="Unassembled WGS sequence"/>
</dbReference>
<dbReference type="SMART" id="SM00116">
    <property type="entry name" value="CBS"/>
    <property type="match status" value="2"/>
</dbReference>
<dbReference type="Gene3D" id="3.10.580.10">
    <property type="entry name" value="CBS-domain"/>
    <property type="match status" value="1"/>
</dbReference>
<dbReference type="PROSITE" id="PS51371">
    <property type="entry name" value="CBS"/>
    <property type="match status" value="2"/>
</dbReference>
<evidence type="ECO:0000313" key="4">
    <source>
        <dbReference type="EMBL" id="ODS34816.1"/>
    </source>
</evidence>
<feature type="domain" description="CBS" evidence="3">
    <location>
        <begin position="87"/>
        <end position="142"/>
    </location>
</feature>
<gene>
    <name evidence="4" type="ORF">SCARUB_00076</name>
</gene>
<dbReference type="EMBL" id="MAYW01000001">
    <property type="protein sequence ID" value="ODS34816.1"/>
    <property type="molecule type" value="Genomic_DNA"/>
</dbReference>
<keyword evidence="1 2" id="KW-0129">CBS domain</keyword>
<dbReference type="InterPro" id="IPR046342">
    <property type="entry name" value="CBS_dom_sf"/>
</dbReference>
<evidence type="ECO:0000259" key="3">
    <source>
        <dbReference type="PROSITE" id="PS51371"/>
    </source>
</evidence>
<dbReference type="PANTHER" id="PTHR43080:SF26">
    <property type="entry name" value="REGULATORY PROTEIN"/>
    <property type="match status" value="1"/>
</dbReference>
<evidence type="ECO:0000256" key="1">
    <source>
        <dbReference type="ARBA" id="ARBA00023122"/>
    </source>
</evidence>
<reference evidence="4 5" key="1">
    <citation type="submission" date="2016-07" db="EMBL/GenBank/DDBJ databases">
        <title>Draft genome of Scalindua rubra, obtained from a brine-seawater interface in the Red Sea, sheds light on salt adaptation in anammox bacteria.</title>
        <authorList>
            <person name="Speth D.R."/>
            <person name="Lagkouvardos I."/>
            <person name="Wang Y."/>
            <person name="Qian P.-Y."/>
            <person name="Dutilh B.E."/>
            <person name="Jetten M.S."/>
        </authorList>
    </citation>
    <scope>NUCLEOTIDE SEQUENCE [LARGE SCALE GENOMIC DNA]</scope>
    <source>
        <strain evidence="4">BSI-1</strain>
    </source>
</reference>
<sequence>MKRSEFLLGGEDINKIKVDQVMEGNVRPCYPTTMWKDIALTLVAGGYGSLPVIDSERNLIGIVSEYDLLRVLNTGKDENEITAQDIMTKKTVTVMEETPIMDVIKLLEDKHLIRVPVVKGKKLVGIVARRDILLCHLKATAKAPSLL</sequence>
<evidence type="ECO:0000256" key="2">
    <source>
        <dbReference type="PROSITE-ProRule" id="PRU00703"/>
    </source>
</evidence>
<dbReference type="InterPro" id="IPR000644">
    <property type="entry name" value="CBS_dom"/>
</dbReference>
<organism evidence="4 5">
    <name type="scientific">Candidatus Scalindua rubra</name>
    <dbReference type="NCBI Taxonomy" id="1872076"/>
    <lineage>
        <taxon>Bacteria</taxon>
        <taxon>Pseudomonadati</taxon>
        <taxon>Planctomycetota</taxon>
        <taxon>Candidatus Brocadiia</taxon>
        <taxon>Candidatus Brocadiales</taxon>
        <taxon>Candidatus Scalinduaceae</taxon>
        <taxon>Candidatus Scalindua</taxon>
    </lineage>
</organism>
<name>A0A1E3XGP6_9BACT</name>
<proteinExistence type="predicted"/>
<dbReference type="AlphaFoldDB" id="A0A1E3XGP6"/>